<dbReference type="InterPro" id="IPR001482">
    <property type="entry name" value="T2SS/T4SS_dom"/>
</dbReference>
<dbReference type="SMART" id="SM00382">
    <property type="entry name" value="AAA"/>
    <property type="match status" value="1"/>
</dbReference>
<dbReference type="RefSeq" id="WP_233126376.1">
    <property type="nucleotide sequence ID" value="NZ_FRAW01000002.1"/>
</dbReference>
<evidence type="ECO:0000313" key="5">
    <source>
        <dbReference type="EMBL" id="SHK21267.1"/>
    </source>
</evidence>
<feature type="domain" description="Bacterial type II secretion system protein E" evidence="4">
    <location>
        <begin position="466"/>
        <end position="480"/>
    </location>
</feature>
<dbReference type="PANTHER" id="PTHR30258">
    <property type="entry name" value="TYPE II SECRETION SYSTEM PROTEIN GSPE-RELATED"/>
    <property type="match status" value="1"/>
</dbReference>
<dbReference type="SUPFAM" id="SSF52540">
    <property type="entry name" value="P-loop containing nucleoside triphosphate hydrolases"/>
    <property type="match status" value="1"/>
</dbReference>
<name>A0A1M6QML3_9BACT</name>
<keyword evidence="6" id="KW-1185">Reference proteome</keyword>
<dbReference type="InterPro" id="IPR003593">
    <property type="entry name" value="AAA+_ATPase"/>
</dbReference>
<dbReference type="Pfam" id="PF00437">
    <property type="entry name" value="T2SSE"/>
    <property type="match status" value="1"/>
</dbReference>
<dbReference type="Gene3D" id="3.30.450.90">
    <property type="match status" value="1"/>
</dbReference>
<evidence type="ECO:0000313" key="6">
    <source>
        <dbReference type="Proteomes" id="UP000184275"/>
    </source>
</evidence>
<dbReference type="GO" id="GO:0016887">
    <property type="term" value="F:ATP hydrolysis activity"/>
    <property type="evidence" value="ECO:0007669"/>
    <property type="project" value="TreeGrafter"/>
</dbReference>
<dbReference type="InterPro" id="IPR037257">
    <property type="entry name" value="T2SS_E_N_sf"/>
</dbReference>
<dbReference type="Gene3D" id="3.30.300.160">
    <property type="entry name" value="Type II secretion system, protein E, N-terminal domain"/>
    <property type="match status" value="1"/>
</dbReference>
<evidence type="ECO:0000256" key="3">
    <source>
        <dbReference type="ARBA" id="ARBA00022840"/>
    </source>
</evidence>
<comment type="similarity">
    <text evidence="1">Belongs to the GSP E family.</text>
</comment>
<dbReference type="PANTHER" id="PTHR30258:SF1">
    <property type="entry name" value="PROTEIN TRANSPORT PROTEIN HOFB HOMOLOG"/>
    <property type="match status" value="1"/>
</dbReference>
<keyword evidence="2" id="KW-0547">Nucleotide-binding</keyword>
<accession>A0A1M6QML3</accession>
<dbReference type="Gene3D" id="1.10.40.70">
    <property type="match status" value="1"/>
</dbReference>
<reference evidence="6" key="1">
    <citation type="submission" date="2016-11" db="EMBL/GenBank/DDBJ databases">
        <authorList>
            <person name="Varghese N."/>
            <person name="Submissions S."/>
        </authorList>
    </citation>
    <scope>NUCLEOTIDE SEQUENCE [LARGE SCALE GENOMIC DNA]</scope>
    <source>
        <strain evidence="6">UWOS</strain>
    </source>
</reference>
<dbReference type="AlphaFoldDB" id="A0A1M6QML3"/>
<dbReference type="Gene3D" id="3.40.50.300">
    <property type="entry name" value="P-loop containing nucleotide triphosphate hydrolases"/>
    <property type="match status" value="1"/>
</dbReference>
<proteinExistence type="inferred from homology"/>
<dbReference type="EMBL" id="FRAW01000002">
    <property type="protein sequence ID" value="SHK21267.1"/>
    <property type="molecule type" value="Genomic_DNA"/>
</dbReference>
<protein>
    <submittedName>
        <fullName evidence="5">Type IV pilus assembly protein PilB</fullName>
    </submittedName>
</protein>
<organism evidence="5 6">
    <name type="scientific">Fibrobacter intestinalis</name>
    <dbReference type="NCBI Taxonomy" id="28122"/>
    <lineage>
        <taxon>Bacteria</taxon>
        <taxon>Pseudomonadati</taxon>
        <taxon>Fibrobacterota</taxon>
        <taxon>Fibrobacteria</taxon>
        <taxon>Fibrobacterales</taxon>
        <taxon>Fibrobacteraceae</taxon>
        <taxon>Fibrobacter</taxon>
    </lineage>
</organism>
<evidence type="ECO:0000256" key="2">
    <source>
        <dbReference type="ARBA" id="ARBA00022741"/>
    </source>
</evidence>
<dbReference type="InterPro" id="IPR007831">
    <property type="entry name" value="T2SS_GspE_N"/>
</dbReference>
<keyword evidence="3" id="KW-0067">ATP-binding</keyword>
<dbReference type="PROSITE" id="PS00662">
    <property type="entry name" value="T2SP_E"/>
    <property type="match status" value="1"/>
</dbReference>
<dbReference type="Pfam" id="PF05157">
    <property type="entry name" value="MshEN"/>
    <property type="match status" value="1"/>
</dbReference>
<dbReference type="CDD" id="cd01129">
    <property type="entry name" value="PulE-GspE-like"/>
    <property type="match status" value="1"/>
</dbReference>
<dbReference type="GO" id="GO:0005524">
    <property type="term" value="F:ATP binding"/>
    <property type="evidence" value="ECO:0007669"/>
    <property type="project" value="UniProtKB-KW"/>
</dbReference>
<sequence>MSNRKDNVEIGWFMGSGKKIGELLLRQGVIDEDQLKHALSENERTKIPLPKILVRLGMVSEEVLTNILGVQLRNTTRMRIGEMLLKHGFITEAQLNKALEEQKKTGQRLGRTLVSLGFMPEERLVEILSAQFEVPYVKLTNFNIDSEVHNLISEDVCRTYKIVPLFVTDKTLTIAMMDPTNVRVVDIVKFKSQMDVDVVMANEKDVMAAIDRVYATTASGDSLESLLNKAKAEGSEELETVDREAEAQQDAALTDEEGQQVVKIVTSLIQEAIASHASDIHLEPQETFLKLRYRIDGDLQVQAPIPARLMPQILSRIKLLAKMDIAEKRKPLDGRFTVRYRGSEVDLRVSSFPVSLRKRGVCEKIVMRILDPNSGQFPLKDMGFAPIMFKQFKDAINSPNGIVLVTGPTGSGKSTTLYASIREILDPTINISTMEDPVELNIDGVNQGQINVAAGFTFAAGIRALLRQDPDVIMIGEMRDKETSSMAIEAALTGHLVFSTLHTNDSSGSFPRLLEMGLEPFLVATVMKGILAQRLVRRICKHCKEPVDISPELREELHLDPSMQFYHGRGCEHCDGSGYKGRCGIYEFLVPNEAVRNAVVKRASGDEIKQIAMRECNMITLRMDGMQKALEGLTTLEQVLGSSNPDD</sequence>
<evidence type="ECO:0000259" key="4">
    <source>
        <dbReference type="PROSITE" id="PS00662"/>
    </source>
</evidence>
<gene>
    <name evidence="5" type="ORF">SAMN05720469_102156</name>
</gene>
<dbReference type="FunFam" id="3.30.300.160:FF:000002">
    <property type="entry name" value="Type II secretion system protein E"/>
    <property type="match status" value="1"/>
</dbReference>
<dbReference type="SUPFAM" id="SSF160246">
    <property type="entry name" value="EspE N-terminal domain-like"/>
    <property type="match status" value="2"/>
</dbReference>
<dbReference type="GO" id="GO:0005886">
    <property type="term" value="C:plasma membrane"/>
    <property type="evidence" value="ECO:0007669"/>
    <property type="project" value="TreeGrafter"/>
</dbReference>
<evidence type="ECO:0000256" key="1">
    <source>
        <dbReference type="ARBA" id="ARBA00006611"/>
    </source>
</evidence>
<dbReference type="InterPro" id="IPR027417">
    <property type="entry name" value="P-loop_NTPase"/>
</dbReference>
<dbReference type="Proteomes" id="UP000184275">
    <property type="component" value="Unassembled WGS sequence"/>
</dbReference>